<evidence type="ECO:0000313" key="1">
    <source>
        <dbReference type="EMBL" id="KAH3725540.1"/>
    </source>
</evidence>
<protein>
    <submittedName>
        <fullName evidence="1">Uncharacterized protein</fullName>
    </submittedName>
</protein>
<proteinExistence type="predicted"/>
<dbReference type="Proteomes" id="UP000828390">
    <property type="component" value="Unassembled WGS sequence"/>
</dbReference>
<accession>A0A9D4CJN8</accession>
<dbReference type="EMBL" id="JAIWYP010000012">
    <property type="protein sequence ID" value="KAH3725540.1"/>
    <property type="molecule type" value="Genomic_DNA"/>
</dbReference>
<evidence type="ECO:0000313" key="2">
    <source>
        <dbReference type="Proteomes" id="UP000828390"/>
    </source>
</evidence>
<keyword evidence="2" id="KW-1185">Reference proteome</keyword>
<sequence>MSRSLSNHYRDPALDTWNNLAIKYVKFALYKGNREVAYVIFNGSGSSNLDWFTYSRVLLSFCQAGLVLRRKDNIMYFRYP</sequence>
<name>A0A9D4CJN8_DREPO</name>
<organism evidence="1 2">
    <name type="scientific">Dreissena polymorpha</name>
    <name type="common">Zebra mussel</name>
    <name type="synonym">Mytilus polymorpha</name>
    <dbReference type="NCBI Taxonomy" id="45954"/>
    <lineage>
        <taxon>Eukaryota</taxon>
        <taxon>Metazoa</taxon>
        <taxon>Spiralia</taxon>
        <taxon>Lophotrochozoa</taxon>
        <taxon>Mollusca</taxon>
        <taxon>Bivalvia</taxon>
        <taxon>Autobranchia</taxon>
        <taxon>Heteroconchia</taxon>
        <taxon>Euheterodonta</taxon>
        <taxon>Imparidentia</taxon>
        <taxon>Neoheterodontei</taxon>
        <taxon>Myida</taxon>
        <taxon>Dreissenoidea</taxon>
        <taxon>Dreissenidae</taxon>
        <taxon>Dreissena</taxon>
    </lineage>
</organism>
<reference evidence="1" key="1">
    <citation type="journal article" date="2019" name="bioRxiv">
        <title>The Genome of the Zebra Mussel, Dreissena polymorpha: A Resource for Invasive Species Research.</title>
        <authorList>
            <person name="McCartney M.A."/>
            <person name="Auch B."/>
            <person name="Kono T."/>
            <person name="Mallez S."/>
            <person name="Zhang Y."/>
            <person name="Obille A."/>
            <person name="Becker A."/>
            <person name="Abrahante J.E."/>
            <person name="Garbe J."/>
            <person name="Badalamenti J.P."/>
            <person name="Herman A."/>
            <person name="Mangelson H."/>
            <person name="Liachko I."/>
            <person name="Sullivan S."/>
            <person name="Sone E.D."/>
            <person name="Koren S."/>
            <person name="Silverstein K.A.T."/>
            <person name="Beckman K.B."/>
            <person name="Gohl D.M."/>
        </authorList>
    </citation>
    <scope>NUCLEOTIDE SEQUENCE</scope>
    <source>
        <strain evidence="1">Duluth1</strain>
        <tissue evidence="1">Whole animal</tissue>
    </source>
</reference>
<gene>
    <name evidence="1" type="ORF">DPMN_051385</name>
</gene>
<comment type="caution">
    <text evidence="1">The sequence shown here is derived from an EMBL/GenBank/DDBJ whole genome shotgun (WGS) entry which is preliminary data.</text>
</comment>
<reference evidence="1" key="2">
    <citation type="submission" date="2020-11" db="EMBL/GenBank/DDBJ databases">
        <authorList>
            <person name="McCartney M.A."/>
            <person name="Auch B."/>
            <person name="Kono T."/>
            <person name="Mallez S."/>
            <person name="Becker A."/>
            <person name="Gohl D.M."/>
            <person name="Silverstein K.A.T."/>
            <person name="Koren S."/>
            <person name="Bechman K.B."/>
            <person name="Herman A."/>
            <person name="Abrahante J.E."/>
            <person name="Garbe J."/>
        </authorList>
    </citation>
    <scope>NUCLEOTIDE SEQUENCE</scope>
    <source>
        <strain evidence="1">Duluth1</strain>
        <tissue evidence="1">Whole animal</tissue>
    </source>
</reference>
<dbReference type="AlphaFoldDB" id="A0A9D4CJN8"/>